<accession>A0A8M1GSQ1</accession>
<evidence type="ECO:0000313" key="2">
    <source>
        <dbReference type="Proteomes" id="UP000261680"/>
    </source>
</evidence>
<evidence type="ECO:0000313" key="3">
    <source>
        <dbReference type="RefSeq" id="XP_040494589.1"/>
    </source>
</evidence>
<protein>
    <submittedName>
        <fullName evidence="3">Uncharacterized protein LOC121104645</fullName>
    </submittedName>
</protein>
<name>A0A8M1GSQ1_URSMA</name>
<sequence>MYSFLTSSRSLLKSHLLYQAYSDHSMHSILPSASDFGTPKPHPASQLLWLPGVRAGLGSSAQAEINPSSPLPSGDAAQRPPARAQQHPPPHPRPWSASIPNKGTKPTRDLPGRDFPAPAADRWVCSQAAGLAGRRGVRAIFPFSSECKERRQQNLREQNSGPPRGAKKSRAAAPSRVASCSSQVCSGSSSSSSRSAPAGKPSPALVRGATARPRLRDLRGGPAREISNPLGFPNSAEEAASNPGIQWSRTFLQA</sequence>
<organism evidence="2 3">
    <name type="scientific">Ursus maritimus</name>
    <name type="common">Polar bear</name>
    <name type="synonym">Thalarctos maritimus</name>
    <dbReference type="NCBI Taxonomy" id="29073"/>
    <lineage>
        <taxon>Eukaryota</taxon>
        <taxon>Metazoa</taxon>
        <taxon>Chordata</taxon>
        <taxon>Craniata</taxon>
        <taxon>Vertebrata</taxon>
        <taxon>Euteleostomi</taxon>
        <taxon>Mammalia</taxon>
        <taxon>Eutheria</taxon>
        <taxon>Laurasiatheria</taxon>
        <taxon>Carnivora</taxon>
        <taxon>Caniformia</taxon>
        <taxon>Ursidae</taxon>
        <taxon>Ursus</taxon>
    </lineage>
</organism>
<evidence type="ECO:0000256" key="1">
    <source>
        <dbReference type="SAM" id="MobiDB-lite"/>
    </source>
</evidence>
<feature type="compositionally biased region" description="Low complexity" evidence="1">
    <location>
        <begin position="177"/>
        <end position="204"/>
    </location>
</feature>
<feature type="region of interest" description="Disordered" evidence="1">
    <location>
        <begin position="149"/>
        <end position="254"/>
    </location>
</feature>
<dbReference type="RefSeq" id="XP_040494589.1">
    <property type="nucleotide sequence ID" value="XM_040638655.1"/>
</dbReference>
<reference evidence="3" key="1">
    <citation type="submission" date="2025-08" db="UniProtKB">
        <authorList>
            <consortium name="RefSeq"/>
        </authorList>
    </citation>
    <scope>IDENTIFICATION</scope>
    <source>
        <tissue evidence="3">Whole blood</tissue>
    </source>
</reference>
<feature type="region of interest" description="Disordered" evidence="1">
    <location>
        <begin position="60"/>
        <end position="115"/>
    </location>
</feature>
<proteinExistence type="predicted"/>
<dbReference type="GeneID" id="121104645"/>
<dbReference type="Proteomes" id="UP000261680">
    <property type="component" value="Unplaced"/>
</dbReference>
<feature type="compositionally biased region" description="Low complexity" evidence="1">
    <location>
        <begin position="76"/>
        <end position="86"/>
    </location>
</feature>
<keyword evidence="2" id="KW-1185">Reference proteome</keyword>
<dbReference type="AlphaFoldDB" id="A0A8M1GSQ1"/>
<feature type="compositionally biased region" description="Polar residues" evidence="1">
    <location>
        <begin position="243"/>
        <end position="254"/>
    </location>
</feature>
<gene>
    <name evidence="3" type="primary">LOC121104645</name>
</gene>
<dbReference type="KEGG" id="umr:121104645"/>